<feature type="compositionally biased region" description="Polar residues" evidence="2">
    <location>
        <begin position="612"/>
        <end position="627"/>
    </location>
</feature>
<proteinExistence type="predicted"/>
<feature type="compositionally biased region" description="Polar residues" evidence="2">
    <location>
        <begin position="444"/>
        <end position="456"/>
    </location>
</feature>
<name>A0A8H5CZV7_9AGAR</name>
<keyword evidence="1" id="KW-0175">Coiled coil</keyword>
<dbReference type="AlphaFoldDB" id="A0A8H5CZV7"/>
<feature type="region of interest" description="Disordered" evidence="2">
    <location>
        <begin position="416"/>
        <end position="468"/>
    </location>
</feature>
<feature type="compositionally biased region" description="Low complexity" evidence="2">
    <location>
        <begin position="550"/>
        <end position="563"/>
    </location>
</feature>
<feature type="compositionally biased region" description="Polar residues" evidence="2">
    <location>
        <begin position="274"/>
        <end position="294"/>
    </location>
</feature>
<feature type="compositionally biased region" description="Polar residues" evidence="2">
    <location>
        <begin position="425"/>
        <end position="435"/>
    </location>
</feature>
<comment type="caution">
    <text evidence="3">The sequence shown here is derived from an EMBL/GenBank/DDBJ whole genome shotgun (WGS) entry which is preliminary data.</text>
</comment>
<feature type="compositionally biased region" description="Polar residues" evidence="2">
    <location>
        <begin position="12"/>
        <end position="25"/>
    </location>
</feature>
<evidence type="ECO:0000256" key="2">
    <source>
        <dbReference type="SAM" id="MobiDB-lite"/>
    </source>
</evidence>
<keyword evidence="4" id="KW-1185">Reference proteome</keyword>
<feature type="compositionally biased region" description="Basic and acidic residues" evidence="2">
    <location>
        <begin position="306"/>
        <end position="322"/>
    </location>
</feature>
<evidence type="ECO:0000313" key="4">
    <source>
        <dbReference type="Proteomes" id="UP000559027"/>
    </source>
</evidence>
<dbReference type="EMBL" id="JAACJO010000013">
    <property type="protein sequence ID" value="KAF5351050.1"/>
    <property type="molecule type" value="Genomic_DNA"/>
</dbReference>
<feature type="region of interest" description="Disordered" evidence="2">
    <location>
        <begin position="1"/>
        <end position="87"/>
    </location>
</feature>
<feature type="compositionally biased region" description="Low complexity" evidence="2">
    <location>
        <begin position="41"/>
        <end position="58"/>
    </location>
</feature>
<feature type="coiled-coil region" evidence="1">
    <location>
        <begin position="159"/>
        <end position="186"/>
    </location>
</feature>
<feature type="region of interest" description="Disordered" evidence="2">
    <location>
        <begin position="545"/>
        <end position="644"/>
    </location>
</feature>
<dbReference type="OrthoDB" id="3204900at2759"/>
<evidence type="ECO:0000256" key="1">
    <source>
        <dbReference type="SAM" id="Coils"/>
    </source>
</evidence>
<evidence type="ECO:0000313" key="3">
    <source>
        <dbReference type="EMBL" id="KAF5351050.1"/>
    </source>
</evidence>
<reference evidence="3 4" key="1">
    <citation type="journal article" date="2020" name="ISME J.">
        <title>Uncovering the hidden diversity of litter-decomposition mechanisms in mushroom-forming fungi.</title>
        <authorList>
            <person name="Floudas D."/>
            <person name="Bentzer J."/>
            <person name="Ahren D."/>
            <person name="Johansson T."/>
            <person name="Persson P."/>
            <person name="Tunlid A."/>
        </authorList>
    </citation>
    <scope>NUCLEOTIDE SEQUENCE [LARGE SCALE GENOMIC DNA]</scope>
    <source>
        <strain evidence="3 4">CBS 146.42</strain>
    </source>
</reference>
<feature type="compositionally biased region" description="Low complexity" evidence="2">
    <location>
        <begin position="348"/>
        <end position="367"/>
    </location>
</feature>
<protein>
    <submittedName>
        <fullName evidence="3">Uncharacterized protein</fullName>
    </submittedName>
</protein>
<dbReference type="Proteomes" id="UP000559027">
    <property type="component" value="Unassembled WGS sequence"/>
</dbReference>
<sequence length="644" mass="68417">MSGHTPRPLRLATNSASSTPTNDVFSSPSPPPGSKPRKRYSMMAATTYSSSSPTTSTSNDIAQAKAARRKSSIGYFPPDSTYNSRRGSLIRRKSLGALNESLKKAGGHVESWTKPGDRASTLSMPAFSAPGAESAPETPARERPPLTLMEKHADLLRFIAQKESKCLELRSQLALHEAELAELKRKWQRIFNRGFERDHHPTSGHGSVDAGSVVFGGIKEGVQEMSRLFAAGFSPQAVPSSPSSSNHAPKIKPRPPSLINKSHSAKESESSISTCVTSRSGNTNGRFSQSSMSSFGEEPSASWEEEGSRTFGKDSHGNDDPHAQVLMVRDTGATPTMSPNPEYHQQRQKQLQRQSLSDNHLSASSSSPQTNTSVIGDFEGQIWTSEVQSTTTRAHRRKSREVARLDFEHLDFSSISPSVLLSPPMQSSSNTTSPGASPRLGGSLSPSFIESSNGKASGTGINGRNGLKLSSSPSLGGLAPMSSIPGFGLTAGVAGVSSPPVSSWMDSMGKKFGQLQRSSTFTKNQKRASLLLSDVSNSIVNVLAPSTPNSTIQSASATTTAGTNGMKPSASKLELVVPPASPHPSSSGSLLDDEDEDETAKLGSANVLQPIASLSATSASAVKNVEQNAKKKPKEDSDDEEWNW</sequence>
<gene>
    <name evidence="3" type="ORF">D9756_008211</name>
</gene>
<accession>A0A8H5CZV7</accession>
<organism evidence="3 4">
    <name type="scientific">Leucocoprinus leucothites</name>
    <dbReference type="NCBI Taxonomy" id="201217"/>
    <lineage>
        <taxon>Eukaryota</taxon>
        <taxon>Fungi</taxon>
        <taxon>Dikarya</taxon>
        <taxon>Basidiomycota</taxon>
        <taxon>Agaricomycotina</taxon>
        <taxon>Agaricomycetes</taxon>
        <taxon>Agaricomycetidae</taxon>
        <taxon>Agaricales</taxon>
        <taxon>Agaricineae</taxon>
        <taxon>Agaricaceae</taxon>
        <taxon>Leucocoprinus</taxon>
    </lineage>
</organism>
<feature type="region of interest" description="Disordered" evidence="2">
    <location>
        <begin position="235"/>
        <end position="374"/>
    </location>
</feature>